<dbReference type="Proteomes" id="UP001152759">
    <property type="component" value="Chromosome 3"/>
</dbReference>
<dbReference type="PANTHER" id="PTHR11362">
    <property type="entry name" value="PHOSPHATIDYLETHANOLAMINE-BINDING PROTEIN"/>
    <property type="match status" value="1"/>
</dbReference>
<dbReference type="AlphaFoldDB" id="A0A9P0A6H5"/>
<evidence type="ECO:0008006" key="4">
    <source>
        <dbReference type="Google" id="ProtNLM"/>
    </source>
</evidence>
<dbReference type="Pfam" id="PF01161">
    <property type="entry name" value="PBP"/>
    <property type="match status" value="1"/>
</dbReference>
<keyword evidence="1" id="KW-0732">Signal</keyword>
<organism evidence="2 3">
    <name type="scientific">Bemisia tabaci</name>
    <name type="common">Sweetpotato whitefly</name>
    <name type="synonym">Aleurodes tabaci</name>
    <dbReference type="NCBI Taxonomy" id="7038"/>
    <lineage>
        <taxon>Eukaryota</taxon>
        <taxon>Metazoa</taxon>
        <taxon>Ecdysozoa</taxon>
        <taxon>Arthropoda</taxon>
        <taxon>Hexapoda</taxon>
        <taxon>Insecta</taxon>
        <taxon>Pterygota</taxon>
        <taxon>Neoptera</taxon>
        <taxon>Paraneoptera</taxon>
        <taxon>Hemiptera</taxon>
        <taxon>Sternorrhyncha</taxon>
        <taxon>Aleyrodoidea</taxon>
        <taxon>Aleyrodidae</taxon>
        <taxon>Aleyrodinae</taxon>
        <taxon>Bemisia</taxon>
    </lineage>
</organism>
<sequence>MTFQIRLSAIKLVFFSSISFVYSDLGPYIINPTPYHPLILKSQKEMNESLTYWEFFPDILDEVPPHVFQAWFRGDRRVNFGNKFTILHTDTPPYNLSWPVEEGEYYLFHLFDPDVPSKRDPRLREYRHWTVANIPGTNVEKGYVLAEYIGLIRNHTKDMLHRNVFVLYKQPEKLEFDDVVIKRDAPYLDRACFSHKGFAREHRLGKPIAVNFFH</sequence>
<dbReference type="InterPro" id="IPR008914">
    <property type="entry name" value="PEBP"/>
</dbReference>
<dbReference type="InterPro" id="IPR036610">
    <property type="entry name" value="PEBP-like_sf"/>
</dbReference>
<name>A0A9P0A6H5_BEMTA</name>
<dbReference type="PANTHER" id="PTHR11362:SF82">
    <property type="entry name" value="PHOSPHATIDYLETHANOLAMINE-BINDING PROTEIN 4"/>
    <property type="match status" value="1"/>
</dbReference>
<feature type="chain" id="PRO_5040440004" description="Phosphatidylethanolamine-binding protein" evidence="1">
    <location>
        <begin position="24"/>
        <end position="214"/>
    </location>
</feature>
<dbReference type="EMBL" id="OU963864">
    <property type="protein sequence ID" value="CAH0387513.1"/>
    <property type="molecule type" value="Genomic_DNA"/>
</dbReference>
<evidence type="ECO:0000313" key="3">
    <source>
        <dbReference type="Proteomes" id="UP001152759"/>
    </source>
</evidence>
<dbReference type="CDD" id="cd00866">
    <property type="entry name" value="PEBP_euk"/>
    <property type="match status" value="1"/>
</dbReference>
<evidence type="ECO:0000313" key="2">
    <source>
        <dbReference type="EMBL" id="CAH0387513.1"/>
    </source>
</evidence>
<evidence type="ECO:0000256" key="1">
    <source>
        <dbReference type="SAM" id="SignalP"/>
    </source>
</evidence>
<gene>
    <name evidence="2" type="ORF">BEMITA_LOCUS6517</name>
</gene>
<accession>A0A9P0A6H5</accession>
<proteinExistence type="predicted"/>
<dbReference type="Gene3D" id="3.90.280.10">
    <property type="entry name" value="PEBP-like"/>
    <property type="match status" value="1"/>
</dbReference>
<keyword evidence="3" id="KW-1185">Reference proteome</keyword>
<protein>
    <recommendedName>
        <fullName evidence="4">Phosphatidylethanolamine-binding protein</fullName>
    </recommendedName>
</protein>
<dbReference type="InterPro" id="IPR035810">
    <property type="entry name" value="PEBP_euk"/>
</dbReference>
<feature type="signal peptide" evidence="1">
    <location>
        <begin position="1"/>
        <end position="23"/>
    </location>
</feature>
<dbReference type="SUPFAM" id="SSF49777">
    <property type="entry name" value="PEBP-like"/>
    <property type="match status" value="1"/>
</dbReference>
<reference evidence="2" key="1">
    <citation type="submission" date="2021-12" db="EMBL/GenBank/DDBJ databases">
        <authorList>
            <person name="King R."/>
        </authorList>
    </citation>
    <scope>NUCLEOTIDE SEQUENCE</scope>
</reference>